<keyword evidence="2" id="KW-1185">Reference proteome</keyword>
<comment type="caution">
    <text evidence="1">The sequence shown here is derived from an EMBL/GenBank/DDBJ whole genome shotgun (WGS) entry which is preliminary data.</text>
</comment>
<protein>
    <submittedName>
        <fullName evidence="1">Uncharacterized protein</fullName>
    </submittedName>
</protein>
<dbReference type="EMBL" id="SOSA01000011">
    <property type="protein sequence ID" value="THC99798.1"/>
    <property type="molecule type" value="Genomic_DNA"/>
</dbReference>
<evidence type="ECO:0000313" key="1">
    <source>
        <dbReference type="EMBL" id="THC99798.1"/>
    </source>
</evidence>
<dbReference type="STRING" id="1220188.A0A4S3JWF0"/>
<evidence type="ECO:0000313" key="2">
    <source>
        <dbReference type="Proteomes" id="UP000308092"/>
    </source>
</evidence>
<dbReference type="AlphaFoldDB" id="A0A4S3JWF0"/>
<dbReference type="VEuPathDB" id="FungiDB:EYZ11_000728"/>
<gene>
    <name evidence="1" type="ORF">EYZ11_000728</name>
</gene>
<name>A0A4S3JWF0_9EURO</name>
<sequence length="147" mass="16576">MQSVSNVTQFDEELEKYIKGSYVKKKYIEYLGCKDANLTDTDDYYARYTTSSICNGIVQSSKNDCTLSSEESRPLCADDCALMARSEQQILVNPDLCPQRDGNYMDQIRSDFTEQITSPKSVDFVQIWWDCAGIAQGVLLIPQTPAV</sequence>
<dbReference type="Proteomes" id="UP000308092">
    <property type="component" value="Unassembled WGS sequence"/>
</dbReference>
<accession>A0A4S3JWF0</accession>
<reference evidence="1 2" key="1">
    <citation type="submission" date="2019-03" db="EMBL/GenBank/DDBJ databases">
        <title>The genome sequence of a newly discovered highly antifungal drug resistant Aspergillus species, Aspergillus tanneri NIH 1004.</title>
        <authorList>
            <person name="Mounaud S."/>
            <person name="Singh I."/>
            <person name="Joardar V."/>
            <person name="Pakala S."/>
            <person name="Pakala S."/>
            <person name="Venepally P."/>
            <person name="Hoover J."/>
            <person name="Nierman W."/>
            <person name="Chung J."/>
            <person name="Losada L."/>
        </authorList>
    </citation>
    <scope>NUCLEOTIDE SEQUENCE [LARGE SCALE GENOMIC DNA]</scope>
    <source>
        <strain evidence="1 2">NIH1004</strain>
    </source>
</reference>
<organism evidence="1 2">
    <name type="scientific">Aspergillus tanneri</name>
    <dbReference type="NCBI Taxonomy" id="1220188"/>
    <lineage>
        <taxon>Eukaryota</taxon>
        <taxon>Fungi</taxon>
        <taxon>Dikarya</taxon>
        <taxon>Ascomycota</taxon>
        <taxon>Pezizomycotina</taxon>
        <taxon>Eurotiomycetes</taxon>
        <taxon>Eurotiomycetidae</taxon>
        <taxon>Eurotiales</taxon>
        <taxon>Aspergillaceae</taxon>
        <taxon>Aspergillus</taxon>
        <taxon>Aspergillus subgen. Circumdati</taxon>
    </lineage>
</organism>
<proteinExistence type="predicted"/>